<dbReference type="EMBL" id="SRSO01000034">
    <property type="protein sequence ID" value="TGV00790.1"/>
    <property type="molecule type" value="Genomic_DNA"/>
</dbReference>
<name>A0A4S1DS13_9FLAO</name>
<reference evidence="4 5" key="1">
    <citation type="submission" date="2019-04" db="EMBL/GenBank/DDBJ databases">
        <authorList>
            <person name="Liu A."/>
        </authorList>
    </citation>
    <scope>NUCLEOTIDE SEQUENCE [LARGE SCALE GENOMIC DNA]</scope>
    <source>
        <strain evidence="4 5">RZ03</strain>
    </source>
</reference>
<proteinExistence type="predicted"/>
<keyword evidence="1 2" id="KW-0732">Signal</keyword>
<accession>A0A4S1DS13</accession>
<dbReference type="Pfam" id="PF13517">
    <property type="entry name" value="FG-GAP_3"/>
    <property type="match status" value="2"/>
</dbReference>
<comment type="caution">
    <text evidence="4">The sequence shown here is derived from an EMBL/GenBank/DDBJ whole genome shotgun (WGS) entry which is preliminary data.</text>
</comment>
<keyword evidence="5" id="KW-1185">Reference proteome</keyword>
<dbReference type="RefSeq" id="WP_135878639.1">
    <property type="nucleotide sequence ID" value="NZ_SRSO01000034.1"/>
</dbReference>
<dbReference type="Proteomes" id="UP000307602">
    <property type="component" value="Unassembled WGS sequence"/>
</dbReference>
<evidence type="ECO:0000259" key="3">
    <source>
        <dbReference type="Pfam" id="PF07593"/>
    </source>
</evidence>
<dbReference type="SUPFAM" id="SSF69318">
    <property type="entry name" value="Integrin alpha N-terminal domain"/>
    <property type="match status" value="1"/>
</dbReference>
<organism evidence="4 5">
    <name type="scientific">Flavivirga rizhaonensis</name>
    <dbReference type="NCBI Taxonomy" id="2559571"/>
    <lineage>
        <taxon>Bacteria</taxon>
        <taxon>Pseudomonadati</taxon>
        <taxon>Bacteroidota</taxon>
        <taxon>Flavobacteriia</taxon>
        <taxon>Flavobacteriales</taxon>
        <taxon>Flavobacteriaceae</taxon>
        <taxon>Flavivirga</taxon>
    </lineage>
</organism>
<dbReference type="PANTHER" id="PTHR16026:SF0">
    <property type="entry name" value="CARTILAGE ACIDIC PROTEIN 1"/>
    <property type="match status" value="1"/>
</dbReference>
<sequence>MKKTLTFCFLLCILLGNHSIAQNTTTTFKEVFKEFPRQEKNLRKWDAPVVADLDQDGYLDLLINDHGFGIQVCWNNKGKFAKPYDVIMGDLHGVSAGDIDFDGNIEIVMSRGGGSGSNARNSKMYRVVGREFIPMEDFKEPLALMRGRTVGFVDIDNDGDLDLLNFAFPDGAKKGLTENYLYENNGGELVLNSTLPASKIDGQKVLLTDFNGDNVMDIVMYGHGNVKIYQGGEGFTFDDVSKKVLPRSIDEVTGVVEIDYDNDGDFDLYFTRGLGFEIGETFFDKASKTLGFYTKRGEFNFDNIETGDVLQMENFQSQWPNNDTFYIGEASYDYEFEGETHSGKNIRLVNSDALGFPDNANYKEKKGWYIGYVGNKKWKIAGFLWAPATGTVRGVKDYPKYDNPEGLSDILLENKGKKFQDATKKMNLLFKAHSSAATVADFDNNGFQDILVVPRGNLVNENEAIVFMNKGESGFEKLQGHNIISTELGAIGMAVENLDFNNDGKVDVVIGNERGKWHLFKNNVTKTNNYLVVQVGDAPSKKATALGALVTIKSGKNIQQRRIGSTGAQYSLSFNNMVHFGLGSSNQPVEVKITWTNGETAEHKISKLNTTTFIGKKLTN</sequence>
<evidence type="ECO:0000313" key="5">
    <source>
        <dbReference type="Proteomes" id="UP000307602"/>
    </source>
</evidence>
<feature type="domain" description="ASPIC/UnbV" evidence="3">
    <location>
        <begin position="545"/>
        <end position="610"/>
    </location>
</feature>
<dbReference type="PANTHER" id="PTHR16026">
    <property type="entry name" value="CARTILAGE ACIDIC PROTEIN 1"/>
    <property type="match status" value="1"/>
</dbReference>
<feature type="chain" id="PRO_5020989225" evidence="2">
    <location>
        <begin position="22"/>
        <end position="620"/>
    </location>
</feature>
<feature type="signal peptide" evidence="2">
    <location>
        <begin position="1"/>
        <end position="21"/>
    </location>
</feature>
<evidence type="ECO:0000256" key="2">
    <source>
        <dbReference type="SAM" id="SignalP"/>
    </source>
</evidence>
<dbReference type="Gene3D" id="2.130.10.130">
    <property type="entry name" value="Integrin alpha, N-terminal"/>
    <property type="match status" value="2"/>
</dbReference>
<dbReference type="AlphaFoldDB" id="A0A4S1DS13"/>
<gene>
    <name evidence="4" type="ORF">EM932_18200</name>
</gene>
<evidence type="ECO:0000313" key="4">
    <source>
        <dbReference type="EMBL" id="TGV00790.1"/>
    </source>
</evidence>
<dbReference type="InterPro" id="IPR011519">
    <property type="entry name" value="UnbV_ASPIC"/>
</dbReference>
<dbReference type="InterPro" id="IPR027039">
    <property type="entry name" value="Crtac1"/>
</dbReference>
<dbReference type="Pfam" id="PF07593">
    <property type="entry name" value="UnbV_ASPIC"/>
    <property type="match status" value="1"/>
</dbReference>
<protein>
    <submittedName>
        <fullName evidence="4">CRTAC1 family protein</fullName>
    </submittedName>
</protein>
<dbReference type="InterPro" id="IPR028994">
    <property type="entry name" value="Integrin_alpha_N"/>
</dbReference>
<dbReference type="OrthoDB" id="9816120at2"/>
<evidence type="ECO:0000256" key="1">
    <source>
        <dbReference type="ARBA" id="ARBA00022729"/>
    </source>
</evidence>
<dbReference type="InterPro" id="IPR013517">
    <property type="entry name" value="FG-GAP"/>
</dbReference>